<dbReference type="EMBL" id="NEDP02002904">
    <property type="protein sequence ID" value="OWF49876.1"/>
    <property type="molecule type" value="Genomic_DNA"/>
</dbReference>
<evidence type="ECO:0000256" key="2">
    <source>
        <dbReference type="SAM" id="SignalP"/>
    </source>
</evidence>
<proteinExistence type="predicted"/>
<evidence type="ECO:0000313" key="4">
    <source>
        <dbReference type="Proteomes" id="UP000242188"/>
    </source>
</evidence>
<dbReference type="OrthoDB" id="10360878at2759"/>
<protein>
    <recommendedName>
        <fullName evidence="5">EB domain-containing protein</fullName>
    </recommendedName>
</protein>
<dbReference type="Proteomes" id="UP000242188">
    <property type="component" value="Unassembled WGS sequence"/>
</dbReference>
<sequence length="119" mass="12957">MNSTFALVFVGVIAAAVYGEVCMVKDECKDTTCVSGMVECVEISGNHLCTCVQQDMHNVACSTRTDCQMDSVQMNCDNTMRHCVDETCRCEGKGHNHGLFTHPPHPDHPSHPPHGGGHQ</sequence>
<keyword evidence="2" id="KW-0732">Signal</keyword>
<keyword evidence="4" id="KW-1185">Reference proteome</keyword>
<accession>A0A210QMB1</accession>
<dbReference type="AlphaFoldDB" id="A0A210QMB1"/>
<reference evidence="3 4" key="1">
    <citation type="journal article" date="2017" name="Nat. Ecol. Evol.">
        <title>Scallop genome provides insights into evolution of bilaterian karyotype and development.</title>
        <authorList>
            <person name="Wang S."/>
            <person name="Zhang J."/>
            <person name="Jiao W."/>
            <person name="Li J."/>
            <person name="Xun X."/>
            <person name="Sun Y."/>
            <person name="Guo X."/>
            <person name="Huan P."/>
            <person name="Dong B."/>
            <person name="Zhang L."/>
            <person name="Hu X."/>
            <person name="Sun X."/>
            <person name="Wang J."/>
            <person name="Zhao C."/>
            <person name="Wang Y."/>
            <person name="Wang D."/>
            <person name="Huang X."/>
            <person name="Wang R."/>
            <person name="Lv J."/>
            <person name="Li Y."/>
            <person name="Zhang Z."/>
            <person name="Liu B."/>
            <person name="Lu W."/>
            <person name="Hui Y."/>
            <person name="Liang J."/>
            <person name="Zhou Z."/>
            <person name="Hou R."/>
            <person name="Li X."/>
            <person name="Liu Y."/>
            <person name="Li H."/>
            <person name="Ning X."/>
            <person name="Lin Y."/>
            <person name="Zhao L."/>
            <person name="Xing Q."/>
            <person name="Dou J."/>
            <person name="Li Y."/>
            <person name="Mao J."/>
            <person name="Guo H."/>
            <person name="Dou H."/>
            <person name="Li T."/>
            <person name="Mu C."/>
            <person name="Jiang W."/>
            <person name="Fu Q."/>
            <person name="Fu X."/>
            <person name="Miao Y."/>
            <person name="Liu J."/>
            <person name="Yu Q."/>
            <person name="Li R."/>
            <person name="Liao H."/>
            <person name="Li X."/>
            <person name="Kong Y."/>
            <person name="Jiang Z."/>
            <person name="Chourrout D."/>
            <person name="Li R."/>
            <person name="Bao Z."/>
        </authorList>
    </citation>
    <scope>NUCLEOTIDE SEQUENCE [LARGE SCALE GENOMIC DNA]</scope>
    <source>
        <strain evidence="3 4">PY_sf001</strain>
    </source>
</reference>
<feature type="region of interest" description="Disordered" evidence="1">
    <location>
        <begin position="99"/>
        <end position="119"/>
    </location>
</feature>
<feature type="signal peptide" evidence="2">
    <location>
        <begin position="1"/>
        <end position="19"/>
    </location>
</feature>
<evidence type="ECO:0000256" key="1">
    <source>
        <dbReference type="SAM" id="MobiDB-lite"/>
    </source>
</evidence>
<feature type="chain" id="PRO_5012894267" description="EB domain-containing protein" evidence="2">
    <location>
        <begin position="20"/>
        <end position="119"/>
    </location>
</feature>
<organism evidence="3 4">
    <name type="scientific">Mizuhopecten yessoensis</name>
    <name type="common">Japanese scallop</name>
    <name type="synonym">Patinopecten yessoensis</name>
    <dbReference type="NCBI Taxonomy" id="6573"/>
    <lineage>
        <taxon>Eukaryota</taxon>
        <taxon>Metazoa</taxon>
        <taxon>Spiralia</taxon>
        <taxon>Lophotrochozoa</taxon>
        <taxon>Mollusca</taxon>
        <taxon>Bivalvia</taxon>
        <taxon>Autobranchia</taxon>
        <taxon>Pteriomorphia</taxon>
        <taxon>Pectinida</taxon>
        <taxon>Pectinoidea</taxon>
        <taxon>Pectinidae</taxon>
        <taxon>Mizuhopecten</taxon>
    </lineage>
</organism>
<gene>
    <name evidence="3" type="ORF">KP79_PYT13508</name>
</gene>
<name>A0A210QMB1_MIZYE</name>
<evidence type="ECO:0008006" key="5">
    <source>
        <dbReference type="Google" id="ProtNLM"/>
    </source>
</evidence>
<evidence type="ECO:0000313" key="3">
    <source>
        <dbReference type="EMBL" id="OWF49876.1"/>
    </source>
</evidence>
<comment type="caution">
    <text evidence="3">The sequence shown here is derived from an EMBL/GenBank/DDBJ whole genome shotgun (WGS) entry which is preliminary data.</text>
</comment>